<dbReference type="Pfam" id="PF01638">
    <property type="entry name" value="HxlR"/>
    <property type="match status" value="1"/>
</dbReference>
<evidence type="ECO:0000259" key="4">
    <source>
        <dbReference type="PROSITE" id="PS51118"/>
    </source>
</evidence>
<keyword evidence="6" id="KW-1185">Reference proteome</keyword>
<evidence type="ECO:0000313" key="5">
    <source>
        <dbReference type="EMBL" id="NBL65602.1"/>
    </source>
</evidence>
<keyword evidence="1" id="KW-0805">Transcription regulation</keyword>
<gene>
    <name evidence="5" type="ORF">GV828_10350</name>
</gene>
<dbReference type="InterPro" id="IPR036390">
    <property type="entry name" value="WH_DNA-bd_sf"/>
</dbReference>
<dbReference type="RefSeq" id="WP_166537428.1">
    <property type="nucleotide sequence ID" value="NZ_JAABLM010000012.1"/>
</dbReference>
<dbReference type="PANTHER" id="PTHR33204">
    <property type="entry name" value="TRANSCRIPTIONAL REGULATOR, MARR FAMILY"/>
    <property type="match status" value="1"/>
</dbReference>
<sequence length="120" mass="13757">MYHKKIKEDLDCGIRIASKVFGGKWKCCILDAINRGINRPADISRYIEEASPRVVEMQLSELLFYDVVEKCSEDIYPKKSEYKLTKLGESILPVLAMMDQWGLKNAELVKKSLEELQDSA</sequence>
<keyword evidence="2" id="KW-0238">DNA-binding</keyword>
<keyword evidence="3" id="KW-0804">Transcription</keyword>
<feature type="domain" description="HTH hxlR-type" evidence="4">
    <location>
        <begin position="12"/>
        <end position="110"/>
    </location>
</feature>
<dbReference type="PROSITE" id="PS51118">
    <property type="entry name" value="HTH_HXLR"/>
    <property type="match status" value="1"/>
</dbReference>
<dbReference type="InterPro" id="IPR002577">
    <property type="entry name" value="HTH_HxlR"/>
</dbReference>
<dbReference type="SUPFAM" id="SSF46785">
    <property type="entry name" value="Winged helix' DNA-binding domain"/>
    <property type="match status" value="1"/>
</dbReference>
<evidence type="ECO:0000256" key="3">
    <source>
        <dbReference type="ARBA" id="ARBA00023163"/>
    </source>
</evidence>
<dbReference type="EMBL" id="JAABLM010000012">
    <property type="protein sequence ID" value="NBL65602.1"/>
    <property type="molecule type" value="Genomic_DNA"/>
</dbReference>
<reference evidence="6" key="1">
    <citation type="submission" date="2020-01" db="EMBL/GenBank/DDBJ databases">
        <title>Sphingomonas sp. strain CSW-10.</title>
        <authorList>
            <person name="Chen W.-M."/>
        </authorList>
    </citation>
    <scope>NUCLEOTIDE SEQUENCE [LARGE SCALE GENOMIC DNA]</scope>
    <source>
        <strain evidence="6">NST-5</strain>
    </source>
</reference>
<evidence type="ECO:0000313" key="6">
    <source>
        <dbReference type="Proteomes" id="UP000798602"/>
    </source>
</evidence>
<name>A0ABW9ZAM8_9FLAO</name>
<dbReference type="InterPro" id="IPR036388">
    <property type="entry name" value="WH-like_DNA-bd_sf"/>
</dbReference>
<evidence type="ECO:0000256" key="1">
    <source>
        <dbReference type="ARBA" id="ARBA00023015"/>
    </source>
</evidence>
<dbReference type="Gene3D" id="1.10.10.10">
    <property type="entry name" value="Winged helix-like DNA-binding domain superfamily/Winged helix DNA-binding domain"/>
    <property type="match status" value="1"/>
</dbReference>
<dbReference type="Proteomes" id="UP000798602">
    <property type="component" value="Unassembled WGS sequence"/>
</dbReference>
<proteinExistence type="predicted"/>
<organism evidence="5 6">
    <name type="scientific">Flavobacterium ichthyis</name>
    <dbReference type="NCBI Taxonomy" id="2698827"/>
    <lineage>
        <taxon>Bacteria</taxon>
        <taxon>Pseudomonadati</taxon>
        <taxon>Bacteroidota</taxon>
        <taxon>Flavobacteriia</taxon>
        <taxon>Flavobacteriales</taxon>
        <taxon>Flavobacteriaceae</taxon>
        <taxon>Flavobacterium</taxon>
    </lineage>
</organism>
<protein>
    <submittedName>
        <fullName evidence="5">Transcriptional regulator</fullName>
    </submittedName>
</protein>
<evidence type="ECO:0000256" key="2">
    <source>
        <dbReference type="ARBA" id="ARBA00023125"/>
    </source>
</evidence>
<comment type="caution">
    <text evidence="5">The sequence shown here is derived from an EMBL/GenBank/DDBJ whole genome shotgun (WGS) entry which is preliminary data.</text>
</comment>
<accession>A0ABW9ZAM8</accession>
<dbReference type="PANTHER" id="PTHR33204:SF38">
    <property type="entry name" value="HTH-TYPE TRANSCRIPTIONAL ACTIVATOR HXLR"/>
    <property type="match status" value="1"/>
</dbReference>